<feature type="transmembrane region" description="Helical" evidence="11">
    <location>
        <begin position="305"/>
        <end position="325"/>
    </location>
</feature>
<dbReference type="Proteomes" id="UP000748531">
    <property type="component" value="Unassembled WGS sequence"/>
</dbReference>
<dbReference type="InterPro" id="IPR001171">
    <property type="entry name" value="ERG24_DHCR-like"/>
</dbReference>
<evidence type="ECO:0000256" key="5">
    <source>
        <dbReference type="ARBA" id="ARBA00022989"/>
    </source>
</evidence>
<dbReference type="PANTHER" id="PTHR21257">
    <property type="entry name" value="DELTA(14)-STEROL REDUCTASE"/>
    <property type="match status" value="1"/>
</dbReference>
<feature type="non-terminal residue" evidence="12">
    <location>
        <position position="642"/>
    </location>
</feature>
<evidence type="ECO:0000256" key="8">
    <source>
        <dbReference type="ARBA" id="ARBA00023170"/>
    </source>
</evidence>
<name>A0A8J4SFZ7_9TREM</name>
<dbReference type="GO" id="GO:0006695">
    <property type="term" value="P:cholesterol biosynthetic process"/>
    <property type="evidence" value="ECO:0007669"/>
    <property type="project" value="TreeGrafter"/>
</dbReference>
<evidence type="ECO:0000256" key="1">
    <source>
        <dbReference type="ARBA" id="ARBA00004473"/>
    </source>
</evidence>
<keyword evidence="6" id="KW-0238">DNA-binding</keyword>
<feature type="compositionally biased region" description="Basic residues" evidence="10">
    <location>
        <begin position="76"/>
        <end position="86"/>
    </location>
</feature>
<keyword evidence="3" id="KW-0597">Phosphoprotein</keyword>
<dbReference type="GO" id="GO:0050613">
    <property type="term" value="F:Delta14-sterol reductase activity"/>
    <property type="evidence" value="ECO:0007669"/>
    <property type="project" value="TreeGrafter"/>
</dbReference>
<evidence type="ECO:0000256" key="4">
    <source>
        <dbReference type="ARBA" id="ARBA00022692"/>
    </source>
</evidence>
<evidence type="ECO:0000256" key="3">
    <source>
        <dbReference type="ARBA" id="ARBA00022553"/>
    </source>
</evidence>
<dbReference type="AlphaFoldDB" id="A0A8J4SFZ7"/>
<dbReference type="Pfam" id="PF01222">
    <property type="entry name" value="ERG4_ERG24"/>
    <property type="match status" value="1"/>
</dbReference>
<dbReference type="OrthoDB" id="5326588at2759"/>
<keyword evidence="5 11" id="KW-1133">Transmembrane helix</keyword>
<evidence type="ECO:0000256" key="6">
    <source>
        <dbReference type="ARBA" id="ARBA00023125"/>
    </source>
</evidence>
<evidence type="ECO:0000256" key="2">
    <source>
        <dbReference type="ARBA" id="ARBA00005402"/>
    </source>
</evidence>
<feature type="transmembrane region" description="Helical" evidence="11">
    <location>
        <begin position="465"/>
        <end position="487"/>
    </location>
</feature>
<sequence>PHFQTVGHFARLCPLSLPTLRLLGGLFSKRGCSRRNSDWWHLKMPAKRINRKSQSSAARERSKSVGRSTPNSRSRTPARSRSRSRSRTTASQTKRSRTPASESKIRRRRSLSSSSSSSSPKKAQPPSRNFKIVPDTSGDKRVKTTLTRDPLPSRFSRRIVDKQDVIRSQTAVHESPANPRSTGSHGCSPTVLHMIQKTFREKVCPSPVLAFTCLATFLPFVYWLNFLVFTPAFIDSSSETKVPYTIWGPAHRFLGVLWPTDFRIYFDYRCHGFVLAYLLLHFLIARFVPFGSRASSLSETRRTDYRCNGLFALIFISGLFAFAQFCKLDPLPSVRPTLLLPKHWLSLMAATGNIAVVGALIAHFASRRLPRSQLSPEGHSGNFFVDFWTGRALRPRWLGLDWKMVMLRPGAVGLLLLELTFALAQWERFGRVSPALFALVVMHAVWIIDFFIFEHTQLFTFEVRHEGLGFFAIVGSLMFPFVYSIGASYLSSKPDIGRLFTTANLPDIPQCITLGIGITLFLLGYWVYRRSNNQKDLFHRQPNHPAFAELDKISGPHTQRLLAGGWWGFVRHPNYLGDLMMAFAQSLPSGFAAGFPWFYPLCLTCLLCHRIWRTEYLNSEKYGLSFAMYKKLVPYKLIPRIY</sequence>
<evidence type="ECO:0000256" key="10">
    <source>
        <dbReference type="SAM" id="MobiDB-lite"/>
    </source>
</evidence>
<gene>
    <name evidence="12" type="ORF">PHET_11063</name>
</gene>
<feature type="transmembrane region" description="Helical" evidence="11">
    <location>
        <begin position="507"/>
        <end position="528"/>
    </location>
</feature>
<feature type="compositionally biased region" description="Low complexity" evidence="10">
    <location>
        <begin position="111"/>
        <end position="128"/>
    </location>
</feature>
<feature type="transmembrane region" description="Helical" evidence="11">
    <location>
        <begin position="405"/>
        <end position="426"/>
    </location>
</feature>
<evidence type="ECO:0000256" key="9">
    <source>
        <dbReference type="ARBA" id="ARBA00023242"/>
    </source>
</evidence>
<feature type="transmembrane region" description="Helical" evidence="11">
    <location>
        <begin position="345"/>
        <end position="365"/>
    </location>
</feature>
<dbReference type="GO" id="GO:0005789">
    <property type="term" value="C:endoplasmic reticulum membrane"/>
    <property type="evidence" value="ECO:0007669"/>
    <property type="project" value="TreeGrafter"/>
</dbReference>
<dbReference type="Gene3D" id="1.20.120.1630">
    <property type="match status" value="1"/>
</dbReference>
<evidence type="ECO:0000256" key="11">
    <source>
        <dbReference type="SAM" id="Phobius"/>
    </source>
</evidence>
<comment type="similarity">
    <text evidence="2">Belongs to the ERG4/ERG24 family.</text>
</comment>
<proteinExistence type="inferred from homology"/>
<accession>A0A8J4SFZ7</accession>
<dbReference type="GO" id="GO:0005637">
    <property type="term" value="C:nuclear inner membrane"/>
    <property type="evidence" value="ECO:0007669"/>
    <property type="project" value="UniProtKB-SubCell"/>
</dbReference>
<keyword evidence="4 11" id="KW-0812">Transmembrane</keyword>
<reference evidence="12" key="1">
    <citation type="submission" date="2019-05" db="EMBL/GenBank/DDBJ databases">
        <title>Annotation for the trematode Paragonimus heterotremus.</title>
        <authorList>
            <person name="Choi Y.-J."/>
        </authorList>
    </citation>
    <scope>NUCLEOTIDE SEQUENCE</scope>
    <source>
        <strain evidence="12">LC</strain>
    </source>
</reference>
<dbReference type="PANTHER" id="PTHR21257:SF55">
    <property type="entry name" value="DELTA(14)-STEROL REDUCTASE LBR"/>
    <property type="match status" value="1"/>
</dbReference>
<evidence type="ECO:0000313" key="12">
    <source>
        <dbReference type="EMBL" id="KAF5396153.1"/>
    </source>
</evidence>
<comment type="caution">
    <text evidence="12">The sequence shown here is derived from an EMBL/GenBank/DDBJ whole genome shotgun (WGS) entry which is preliminary data.</text>
</comment>
<dbReference type="EMBL" id="LUCH01009028">
    <property type="protein sequence ID" value="KAF5396153.1"/>
    <property type="molecule type" value="Genomic_DNA"/>
</dbReference>
<comment type="subcellular location">
    <subcellularLocation>
        <location evidence="1">Nucleus inner membrane</location>
        <topology evidence="1">Multi-pass membrane protein</topology>
    </subcellularLocation>
</comment>
<feature type="transmembrane region" description="Helical" evidence="11">
    <location>
        <begin position="432"/>
        <end position="453"/>
    </location>
</feature>
<evidence type="ECO:0000313" key="13">
    <source>
        <dbReference type="Proteomes" id="UP000748531"/>
    </source>
</evidence>
<dbReference type="GO" id="GO:0003677">
    <property type="term" value="F:DNA binding"/>
    <property type="evidence" value="ECO:0007669"/>
    <property type="project" value="UniProtKB-KW"/>
</dbReference>
<keyword evidence="9" id="KW-0539">Nucleus</keyword>
<evidence type="ECO:0000256" key="7">
    <source>
        <dbReference type="ARBA" id="ARBA00023136"/>
    </source>
</evidence>
<keyword evidence="8 12" id="KW-0675">Receptor</keyword>
<keyword evidence="13" id="KW-1185">Reference proteome</keyword>
<feature type="region of interest" description="Disordered" evidence="10">
    <location>
        <begin position="48"/>
        <end position="144"/>
    </location>
</feature>
<feature type="transmembrane region" description="Helical" evidence="11">
    <location>
        <begin position="208"/>
        <end position="234"/>
    </location>
</feature>
<protein>
    <submittedName>
        <fullName evidence="12">Lamin-B receptor</fullName>
    </submittedName>
</protein>
<organism evidence="12 13">
    <name type="scientific">Paragonimus heterotremus</name>
    <dbReference type="NCBI Taxonomy" id="100268"/>
    <lineage>
        <taxon>Eukaryota</taxon>
        <taxon>Metazoa</taxon>
        <taxon>Spiralia</taxon>
        <taxon>Lophotrochozoa</taxon>
        <taxon>Platyhelminthes</taxon>
        <taxon>Trematoda</taxon>
        <taxon>Digenea</taxon>
        <taxon>Plagiorchiida</taxon>
        <taxon>Troglotremata</taxon>
        <taxon>Troglotrematidae</taxon>
        <taxon>Paragonimus</taxon>
    </lineage>
</organism>
<feature type="transmembrane region" description="Helical" evidence="11">
    <location>
        <begin position="266"/>
        <end position="284"/>
    </location>
</feature>
<keyword evidence="7 11" id="KW-0472">Membrane</keyword>